<dbReference type="InterPro" id="IPR052971">
    <property type="entry name" value="TRP_calcium_channel"/>
</dbReference>
<proteinExistence type="predicted"/>
<feature type="transmembrane region" description="Helical" evidence="2">
    <location>
        <begin position="265"/>
        <end position="284"/>
    </location>
</feature>
<dbReference type="EMBL" id="CP086363">
    <property type="protein sequence ID" value="UNI23932.1"/>
    <property type="molecule type" value="Genomic_DNA"/>
</dbReference>
<dbReference type="Pfam" id="PF23317">
    <property type="entry name" value="YVC1_C"/>
    <property type="match status" value="1"/>
</dbReference>
<evidence type="ECO:0000256" key="2">
    <source>
        <dbReference type="SAM" id="Phobius"/>
    </source>
</evidence>
<feature type="transmembrane region" description="Helical" evidence="2">
    <location>
        <begin position="290"/>
        <end position="312"/>
    </location>
</feature>
<evidence type="ECO:0000259" key="3">
    <source>
        <dbReference type="Pfam" id="PF23190"/>
    </source>
</evidence>
<dbReference type="Pfam" id="PF23190">
    <property type="entry name" value="LHD_TRPY1"/>
    <property type="match status" value="1"/>
</dbReference>
<name>A0A9Q8QT13_9HYPO</name>
<dbReference type="InterPro" id="IPR056336">
    <property type="entry name" value="YVC1_C"/>
</dbReference>
<feature type="transmembrane region" description="Helical" evidence="2">
    <location>
        <begin position="516"/>
        <end position="534"/>
    </location>
</feature>
<dbReference type="PANTHER" id="PTHR35859">
    <property type="entry name" value="NONSELECTIVE CATION CHANNEL PROTEIN"/>
    <property type="match status" value="1"/>
</dbReference>
<reference evidence="5" key="1">
    <citation type="submission" date="2021-11" db="EMBL/GenBank/DDBJ databases">
        <title>Purpureocillium_takamizusanense_genome.</title>
        <authorList>
            <person name="Nguyen N.-H."/>
        </authorList>
    </citation>
    <scope>NUCLEOTIDE SEQUENCE</scope>
    <source>
        <strain evidence="5">PT3</strain>
    </source>
</reference>
<accession>A0A9Q8QT13</accession>
<evidence type="ECO:0000256" key="1">
    <source>
        <dbReference type="SAM" id="MobiDB-lite"/>
    </source>
</evidence>
<evidence type="ECO:0000313" key="6">
    <source>
        <dbReference type="Proteomes" id="UP000829364"/>
    </source>
</evidence>
<protein>
    <recommendedName>
        <fullName evidence="7">Nonselective cation channel</fullName>
    </recommendedName>
</protein>
<feature type="transmembrane region" description="Helical" evidence="2">
    <location>
        <begin position="395"/>
        <end position="415"/>
    </location>
</feature>
<dbReference type="InterPro" id="IPR056337">
    <property type="entry name" value="LHD_YVC1"/>
</dbReference>
<feature type="transmembrane region" description="Helical" evidence="2">
    <location>
        <begin position="463"/>
        <end position="484"/>
    </location>
</feature>
<feature type="domain" description="Calcium channel YVC1-like C-terminal transmembrane" evidence="4">
    <location>
        <begin position="272"/>
        <end position="568"/>
    </location>
</feature>
<feature type="transmembrane region" description="Helical" evidence="2">
    <location>
        <begin position="356"/>
        <end position="374"/>
    </location>
</feature>
<keyword evidence="2" id="KW-0472">Membrane</keyword>
<dbReference type="OrthoDB" id="2373987at2759"/>
<dbReference type="GeneID" id="72071668"/>
<keyword evidence="2" id="KW-1133">Transmembrane helix</keyword>
<feature type="region of interest" description="Disordered" evidence="1">
    <location>
        <begin position="632"/>
        <end position="663"/>
    </location>
</feature>
<dbReference type="RefSeq" id="XP_047847413.1">
    <property type="nucleotide sequence ID" value="XM_047991402.1"/>
</dbReference>
<keyword evidence="2" id="KW-0812">Transmembrane</keyword>
<dbReference type="AlphaFoldDB" id="A0A9Q8QT13"/>
<keyword evidence="6" id="KW-1185">Reference proteome</keyword>
<evidence type="ECO:0000259" key="4">
    <source>
        <dbReference type="Pfam" id="PF23317"/>
    </source>
</evidence>
<organism evidence="5 6">
    <name type="scientific">Purpureocillium takamizusanense</name>
    <dbReference type="NCBI Taxonomy" id="2060973"/>
    <lineage>
        <taxon>Eukaryota</taxon>
        <taxon>Fungi</taxon>
        <taxon>Dikarya</taxon>
        <taxon>Ascomycota</taxon>
        <taxon>Pezizomycotina</taxon>
        <taxon>Sordariomycetes</taxon>
        <taxon>Hypocreomycetidae</taxon>
        <taxon>Hypocreales</taxon>
        <taxon>Ophiocordycipitaceae</taxon>
        <taxon>Purpureocillium</taxon>
    </lineage>
</organism>
<dbReference type="Proteomes" id="UP000829364">
    <property type="component" value="Chromosome 10"/>
</dbReference>
<dbReference type="KEGG" id="ptkz:JDV02_009723"/>
<feature type="transmembrane region" description="Helical" evidence="2">
    <location>
        <begin position="546"/>
        <end position="565"/>
    </location>
</feature>
<evidence type="ECO:0000313" key="5">
    <source>
        <dbReference type="EMBL" id="UNI23932.1"/>
    </source>
</evidence>
<sequence>MEFPPNGIPSDFTSSFINSPPLEYHDEEADGRSNASTSEAPVTPLPVYTSIHRVRRLVLASIDDPYTLEHFREPSLNALIVRPLVDRLYDPQDTTVVYCLLVNRVHFLREQSQLVYQSVNGARATLCELVATRVLRRFHEDHPGQAGLLLLARILVQGHDPFQGAPAHIEREGRQLHWPVQDRGGHEHELTALELAIVSESKTFVASSACQRVVDAVHSGQIVYTPLSFVDMLPDHYKHRPIALYDPHGARLLNHHRLIVPRIRAIVEMVEFLVLLALYVLTMVNRRLDYNVWELLFCAYTAGWALHEFAAIIEHGWEVHAQSLWAFLDTTFVVVYAAYLLVRVYDIAVGQLHDGFGLHILCIAAPILLTRIAFTLLPHNIVFISLHAMMKDFTLVTFLAIWCFLGFLLALQWLITSDQSLDVGDGGAPSWSTVSKWLLWIWFGLDGTGIEESTRFHVVFGPMLIIAFAFLGNTLFLTIMVALLTNTFSRIIADEAAEIRFRRTVLTFEGVKSDAIFAYPPPFNIIALAILLPVKWVVSARRFHTINVALIRLFNAPILLLISLFERRSLWARPKRPSRSWRFTGFSPHGDIQAVFETPLPEEVSDFIDMIDPMSEVPVLEDDVMSRLSGDVPRSRLRRSRMSRRRRRSGDDSRSPFRAQLQL</sequence>
<dbReference type="PANTHER" id="PTHR35859:SF1">
    <property type="entry name" value="NONSELECTIVE CATION CHANNEL PROTEIN"/>
    <property type="match status" value="1"/>
</dbReference>
<evidence type="ECO:0008006" key="7">
    <source>
        <dbReference type="Google" id="ProtNLM"/>
    </source>
</evidence>
<gene>
    <name evidence="5" type="ORF">JDV02_009723</name>
</gene>
<feature type="compositionally biased region" description="Basic residues" evidence="1">
    <location>
        <begin position="635"/>
        <end position="648"/>
    </location>
</feature>
<feature type="transmembrane region" description="Helical" evidence="2">
    <location>
        <begin position="324"/>
        <end position="344"/>
    </location>
</feature>
<feature type="domain" description="YVC1 N-terminal linker helical" evidence="3">
    <location>
        <begin position="51"/>
        <end position="226"/>
    </location>
</feature>